<dbReference type="Gene3D" id="3.30.465.10">
    <property type="match status" value="1"/>
</dbReference>
<dbReference type="InterPro" id="IPR016169">
    <property type="entry name" value="FAD-bd_PCMH_sub2"/>
</dbReference>
<feature type="domain" description="FAD-binding PCMH-type" evidence="10">
    <location>
        <begin position="95"/>
        <end position="233"/>
    </location>
</feature>
<dbReference type="Pfam" id="PF01565">
    <property type="entry name" value="FAD_binding_4"/>
    <property type="match status" value="1"/>
</dbReference>
<keyword evidence="6" id="KW-0809">Transit peptide</keyword>
<dbReference type="Gene3D" id="1.10.45.10">
    <property type="entry name" value="Vanillyl-alcohol Oxidase, Chain A, domain 4"/>
    <property type="match status" value="1"/>
</dbReference>
<dbReference type="GO" id="GO:0032259">
    <property type="term" value="P:methylation"/>
    <property type="evidence" value="ECO:0007669"/>
    <property type="project" value="UniProtKB-KW"/>
</dbReference>
<dbReference type="GO" id="GO:1903457">
    <property type="term" value="P:lactate catabolic process"/>
    <property type="evidence" value="ECO:0007669"/>
    <property type="project" value="TreeGrafter"/>
</dbReference>
<evidence type="ECO:0000256" key="9">
    <source>
        <dbReference type="ARBA" id="ARBA00038897"/>
    </source>
</evidence>
<evidence type="ECO:0000313" key="11">
    <source>
        <dbReference type="EMBL" id="TFJ95785.1"/>
    </source>
</evidence>
<dbReference type="FunFam" id="1.10.45.10:FF:000001">
    <property type="entry name" value="D-lactate dehydrogenase mitochondrial"/>
    <property type="match status" value="1"/>
</dbReference>
<dbReference type="GO" id="GO:0005739">
    <property type="term" value="C:mitochondrion"/>
    <property type="evidence" value="ECO:0007669"/>
    <property type="project" value="UniProtKB-SubCell"/>
</dbReference>
<accession>A0A4D9DDX5</accession>
<evidence type="ECO:0000256" key="2">
    <source>
        <dbReference type="ARBA" id="ARBA00004173"/>
    </source>
</evidence>
<proteinExistence type="inferred from homology"/>
<comment type="subcellular location">
    <subcellularLocation>
        <location evidence="2">Mitochondrion</location>
    </subcellularLocation>
</comment>
<organism evidence="11 12">
    <name type="scientific">Platysternon megacephalum</name>
    <name type="common">big-headed turtle</name>
    <dbReference type="NCBI Taxonomy" id="55544"/>
    <lineage>
        <taxon>Eukaryota</taxon>
        <taxon>Metazoa</taxon>
        <taxon>Chordata</taxon>
        <taxon>Craniata</taxon>
        <taxon>Vertebrata</taxon>
        <taxon>Euteleostomi</taxon>
        <taxon>Archelosauria</taxon>
        <taxon>Testudinata</taxon>
        <taxon>Testudines</taxon>
        <taxon>Cryptodira</taxon>
        <taxon>Durocryptodira</taxon>
        <taxon>Testudinoidea</taxon>
        <taxon>Platysternidae</taxon>
        <taxon>Platysternon</taxon>
    </lineage>
</organism>
<name>A0A4D9DDX5_9SAUR</name>
<comment type="similarity">
    <text evidence="3">Belongs to the FAD-binding oxidoreductase/transferase type 4 family.</text>
</comment>
<keyword evidence="5" id="KW-0274">FAD</keyword>
<protein>
    <recommendedName>
        <fullName evidence="9">D-lactate dehydrogenase (cytochrome)</fullName>
        <ecNumber evidence="9">1.1.2.4</ecNumber>
    </recommendedName>
</protein>
<evidence type="ECO:0000259" key="10">
    <source>
        <dbReference type="PROSITE" id="PS51387"/>
    </source>
</evidence>
<dbReference type="InterPro" id="IPR016164">
    <property type="entry name" value="FAD-linked_Oxase-like_C"/>
</dbReference>
<dbReference type="InterPro" id="IPR016166">
    <property type="entry name" value="FAD-bd_PCMH"/>
</dbReference>
<comment type="cofactor">
    <cofactor evidence="1">
        <name>FAD</name>
        <dbReference type="ChEBI" id="CHEBI:57692"/>
    </cofactor>
</comment>
<evidence type="ECO:0000313" key="12">
    <source>
        <dbReference type="Proteomes" id="UP000297703"/>
    </source>
</evidence>
<gene>
    <name evidence="11" type="ORF">DR999_PMT22529</name>
</gene>
<sequence length="233" mass="24999">MSSCPGALPPPREGECHGRCRENWWRPCEPWWGARTCPQPWPSGSSTGGMNPCTGPVPCPAWHAAGSLLCSRTGGAAHAVLRGSWHSIGLPPACRCSPPDAVVWPQDVEQVSKLAGICYSHSVPIIPFSTGTGLEGGVTAVRGGVCFNLTRMDRITALSTEDFTVAVEPGVTRKALNSYLRDTGLWFPVGEHGIGLGKRHLLWEEIGELGLTIMRQIKATLDPKNLMNPGKVL</sequence>
<dbReference type="GO" id="GO:0071949">
    <property type="term" value="F:FAD binding"/>
    <property type="evidence" value="ECO:0007669"/>
    <property type="project" value="InterPro"/>
</dbReference>
<dbReference type="PANTHER" id="PTHR11748">
    <property type="entry name" value="D-LACTATE DEHYDROGENASE"/>
    <property type="match status" value="1"/>
</dbReference>
<evidence type="ECO:0000256" key="8">
    <source>
        <dbReference type="ARBA" id="ARBA00023128"/>
    </source>
</evidence>
<dbReference type="Pfam" id="PF02913">
    <property type="entry name" value="FAD-oxidase_C"/>
    <property type="match status" value="1"/>
</dbReference>
<dbReference type="EC" id="1.1.2.4" evidence="9"/>
<evidence type="ECO:0000256" key="3">
    <source>
        <dbReference type="ARBA" id="ARBA00008000"/>
    </source>
</evidence>
<dbReference type="STRING" id="55544.A0A4D9DDX5"/>
<dbReference type="GO" id="GO:0004458">
    <property type="term" value="F:D-lactate dehydrogenase (cytochrome) activity"/>
    <property type="evidence" value="ECO:0007669"/>
    <property type="project" value="UniProtKB-EC"/>
</dbReference>
<dbReference type="PROSITE" id="PS51387">
    <property type="entry name" value="FAD_PCMH"/>
    <property type="match status" value="1"/>
</dbReference>
<dbReference type="InterPro" id="IPR006094">
    <property type="entry name" value="Oxid_FAD_bind_N"/>
</dbReference>
<dbReference type="InterPro" id="IPR016171">
    <property type="entry name" value="Vanillyl_alc_oxidase_C-sub2"/>
</dbReference>
<evidence type="ECO:0000256" key="5">
    <source>
        <dbReference type="ARBA" id="ARBA00022827"/>
    </source>
</evidence>
<keyword evidence="11" id="KW-0489">Methyltransferase</keyword>
<dbReference type="SUPFAM" id="SSF55103">
    <property type="entry name" value="FAD-linked oxidases, C-terminal domain"/>
    <property type="match status" value="1"/>
</dbReference>
<dbReference type="InterPro" id="IPR004113">
    <property type="entry name" value="FAD-bd_oxidored_4_C"/>
</dbReference>
<dbReference type="Proteomes" id="UP000297703">
    <property type="component" value="Unassembled WGS sequence"/>
</dbReference>
<comment type="caution">
    <text evidence="11">The sequence shown here is derived from an EMBL/GenBank/DDBJ whole genome shotgun (WGS) entry which is preliminary data.</text>
</comment>
<dbReference type="OrthoDB" id="5332616at2759"/>
<evidence type="ECO:0000256" key="4">
    <source>
        <dbReference type="ARBA" id="ARBA00022630"/>
    </source>
</evidence>
<dbReference type="SUPFAM" id="SSF56176">
    <property type="entry name" value="FAD-binding/transporter-associated domain-like"/>
    <property type="match status" value="1"/>
</dbReference>
<keyword evidence="11" id="KW-0808">Transferase</keyword>
<keyword evidence="4" id="KW-0285">Flavoprotein</keyword>
<dbReference type="PANTHER" id="PTHR11748:SF111">
    <property type="entry name" value="D-LACTATE DEHYDROGENASE, MITOCHONDRIAL-RELATED"/>
    <property type="match status" value="1"/>
</dbReference>
<keyword evidence="12" id="KW-1185">Reference proteome</keyword>
<dbReference type="EMBL" id="QXTE01001359">
    <property type="protein sequence ID" value="TFJ95785.1"/>
    <property type="molecule type" value="Genomic_DNA"/>
</dbReference>
<evidence type="ECO:0000256" key="7">
    <source>
        <dbReference type="ARBA" id="ARBA00023002"/>
    </source>
</evidence>
<evidence type="ECO:0000256" key="6">
    <source>
        <dbReference type="ARBA" id="ARBA00022946"/>
    </source>
</evidence>
<reference evidence="11 12" key="1">
    <citation type="submission" date="2019-04" db="EMBL/GenBank/DDBJ databases">
        <title>Draft genome of the big-headed turtle Platysternon megacephalum.</title>
        <authorList>
            <person name="Gong S."/>
        </authorList>
    </citation>
    <scope>NUCLEOTIDE SEQUENCE [LARGE SCALE GENOMIC DNA]</scope>
    <source>
        <strain evidence="11">DO16091913</strain>
        <tissue evidence="11">Muscle</tissue>
    </source>
</reference>
<evidence type="ECO:0000256" key="1">
    <source>
        <dbReference type="ARBA" id="ARBA00001974"/>
    </source>
</evidence>
<dbReference type="InterPro" id="IPR036318">
    <property type="entry name" value="FAD-bd_PCMH-like_sf"/>
</dbReference>
<dbReference type="AlphaFoldDB" id="A0A4D9DDX5"/>
<keyword evidence="7" id="KW-0560">Oxidoreductase</keyword>
<reference evidence="11 12" key="2">
    <citation type="submission" date="2019-04" db="EMBL/GenBank/DDBJ databases">
        <title>The genome sequence of big-headed turtle.</title>
        <authorList>
            <person name="Gong S."/>
        </authorList>
    </citation>
    <scope>NUCLEOTIDE SEQUENCE [LARGE SCALE GENOMIC DNA]</scope>
    <source>
        <strain evidence="11">DO16091913</strain>
        <tissue evidence="11">Muscle</tissue>
    </source>
</reference>
<dbReference type="GO" id="GO:0008168">
    <property type="term" value="F:methyltransferase activity"/>
    <property type="evidence" value="ECO:0007669"/>
    <property type="project" value="UniProtKB-KW"/>
</dbReference>
<keyword evidence="8" id="KW-0496">Mitochondrion</keyword>
<dbReference type="GO" id="GO:0008720">
    <property type="term" value="F:D-lactate dehydrogenase (NAD+) activity"/>
    <property type="evidence" value="ECO:0007669"/>
    <property type="project" value="TreeGrafter"/>
</dbReference>